<proteinExistence type="predicted"/>
<name>A0A7J8HRV5_ROUAE</name>
<sequence>MTGQGVGSQGAVCWVPTHDADPASPSRRFGGSEAAARLAAPRGTRVGPAFVYRPRHWARAARCAPPGPGPLLRAPSERREVGACCQETPPPPTSWRDAAGKRHPGGAFAHSLPAPRGTVSRPEPLSDRRPSWGADRAKFISFPVASSNLATWPVHVDPSLSFPECRQVLKDAREPLGTLANACPLRWYPRGPVEQLRLC</sequence>
<reference evidence="2 3" key="1">
    <citation type="journal article" date="2020" name="Nature">
        <title>Six reference-quality genomes reveal evolution of bat adaptations.</title>
        <authorList>
            <person name="Jebb D."/>
            <person name="Huang Z."/>
            <person name="Pippel M."/>
            <person name="Hughes G.M."/>
            <person name="Lavrichenko K."/>
            <person name="Devanna P."/>
            <person name="Winkler S."/>
            <person name="Jermiin L.S."/>
            <person name="Skirmuntt E.C."/>
            <person name="Katzourakis A."/>
            <person name="Burkitt-Gray L."/>
            <person name="Ray D.A."/>
            <person name="Sullivan K.A.M."/>
            <person name="Roscito J.G."/>
            <person name="Kirilenko B.M."/>
            <person name="Davalos L.M."/>
            <person name="Corthals A.P."/>
            <person name="Power M.L."/>
            <person name="Jones G."/>
            <person name="Ransome R.D."/>
            <person name="Dechmann D.K.N."/>
            <person name="Locatelli A.G."/>
            <person name="Puechmaille S.J."/>
            <person name="Fedrigo O."/>
            <person name="Jarvis E.D."/>
            <person name="Hiller M."/>
            <person name="Vernes S.C."/>
            <person name="Myers E.W."/>
            <person name="Teeling E.C."/>
        </authorList>
    </citation>
    <scope>NUCLEOTIDE SEQUENCE [LARGE SCALE GENOMIC DNA]</scope>
    <source>
        <strain evidence="2">MRouAeg1</strain>
        <tissue evidence="2">Muscle</tissue>
    </source>
</reference>
<dbReference type="EMBL" id="JACASE010000004">
    <property type="protein sequence ID" value="KAF6474731.1"/>
    <property type="molecule type" value="Genomic_DNA"/>
</dbReference>
<evidence type="ECO:0000313" key="3">
    <source>
        <dbReference type="Proteomes" id="UP000593571"/>
    </source>
</evidence>
<dbReference type="AlphaFoldDB" id="A0A7J8HRV5"/>
<evidence type="ECO:0000313" key="2">
    <source>
        <dbReference type="EMBL" id="KAF6474731.1"/>
    </source>
</evidence>
<comment type="caution">
    <text evidence="2">The sequence shown here is derived from an EMBL/GenBank/DDBJ whole genome shotgun (WGS) entry which is preliminary data.</text>
</comment>
<feature type="region of interest" description="Disordered" evidence="1">
    <location>
        <begin position="16"/>
        <end position="40"/>
    </location>
</feature>
<organism evidence="2 3">
    <name type="scientific">Rousettus aegyptiacus</name>
    <name type="common">Egyptian fruit bat</name>
    <name type="synonym">Pteropus aegyptiacus</name>
    <dbReference type="NCBI Taxonomy" id="9407"/>
    <lineage>
        <taxon>Eukaryota</taxon>
        <taxon>Metazoa</taxon>
        <taxon>Chordata</taxon>
        <taxon>Craniata</taxon>
        <taxon>Vertebrata</taxon>
        <taxon>Euteleostomi</taxon>
        <taxon>Mammalia</taxon>
        <taxon>Eutheria</taxon>
        <taxon>Laurasiatheria</taxon>
        <taxon>Chiroptera</taxon>
        <taxon>Yinpterochiroptera</taxon>
        <taxon>Pteropodoidea</taxon>
        <taxon>Pteropodidae</taxon>
        <taxon>Rousettinae</taxon>
        <taxon>Rousettus</taxon>
    </lineage>
</organism>
<protein>
    <submittedName>
        <fullName evidence="2">Uncharacterized protein</fullName>
    </submittedName>
</protein>
<dbReference type="Proteomes" id="UP000593571">
    <property type="component" value="Unassembled WGS sequence"/>
</dbReference>
<gene>
    <name evidence="2" type="ORF">HJG63_010901</name>
</gene>
<keyword evidence="3" id="KW-1185">Reference proteome</keyword>
<accession>A0A7J8HRV5</accession>
<feature type="region of interest" description="Disordered" evidence="1">
    <location>
        <begin position="83"/>
        <end position="130"/>
    </location>
</feature>
<evidence type="ECO:0000256" key="1">
    <source>
        <dbReference type="SAM" id="MobiDB-lite"/>
    </source>
</evidence>